<feature type="region of interest" description="Disordered" evidence="1">
    <location>
        <begin position="3600"/>
        <end position="3639"/>
    </location>
</feature>
<feature type="compositionally biased region" description="Basic and acidic residues" evidence="1">
    <location>
        <begin position="1182"/>
        <end position="1191"/>
    </location>
</feature>
<feature type="compositionally biased region" description="Basic and acidic residues" evidence="1">
    <location>
        <begin position="2503"/>
        <end position="2512"/>
    </location>
</feature>
<feature type="compositionally biased region" description="Basic and acidic residues" evidence="1">
    <location>
        <begin position="519"/>
        <end position="541"/>
    </location>
</feature>
<feature type="region of interest" description="Disordered" evidence="1">
    <location>
        <begin position="3005"/>
        <end position="3035"/>
    </location>
</feature>
<feature type="compositionally biased region" description="Gly residues" evidence="1">
    <location>
        <begin position="1509"/>
        <end position="1520"/>
    </location>
</feature>
<feature type="compositionally biased region" description="Low complexity" evidence="1">
    <location>
        <begin position="2084"/>
        <end position="2126"/>
    </location>
</feature>
<feature type="compositionally biased region" description="Basic and acidic residues" evidence="1">
    <location>
        <begin position="2767"/>
        <end position="2776"/>
    </location>
</feature>
<dbReference type="RefSeq" id="XP_013228411.1">
    <property type="nucleotide sequence ID" value="XM_013372957.1"/>
</dbReference>
<feature type="compositionally biased region" description="Basic and acidic residues" evidence="1">
    <location>
        <begin position="166"/>
        <end position="175"/>
    </location>
</feature>
<feature type="compositionally biased region" description="Polar residues" evidence="1">
    <location>
        <begin position="3983"/>
        <end position="4003"/>
    </location>
</feature>
<feature type="compositionally biased region" description="Polar residues" evidence="1">
    <location>
        <begin position="747"/>
        <end position="763"/>
    </location>
</feature>
<feature type="compositionally biased region" description="Basic and acidic residues" evidence="1">
    <location>
        <begin position="1887"/>
        <end position="1896"/>
    </location>
</feature>
<feature type="compositionally biased region" description="Gly residues" evidence="1">
    <location>
        <begin position="1244"/>
        <end position="1255"/>
    </location>
</feature>
<dbReference type="OMA" id="FGPMTKS"/>
<feature type="region of interest" description="Disordered" evidence="1">
    <location>
        <begin position="1468"/>
        <end position="1526"/>
    </location>
</feature>
<feature type="compositionally biased region" description="Gly residues" evidence="1">
    <location>
        <begin position="2565"/>
        <end position="2576"/>
    </location>
</feature>
<feature type="region of interest" description="Disordered" evidence="1">
    <location>
        <begin position="3430"/>
        <end position="3457"/>
    </location>
</feature>
<feature type="compositionally biased region" description="Low complexity" evidence="1">
    <location>
        <begin position="2313"/>
        <end position="2323"/>
    </location>
</feature>
<feature type="compositionally biased region" description="Low complexity" evidence="1">
    <location>
        <begin position="2457"/>
        <end position="2489"/>
    </location>
</feature>
<feature type="compositionally biased region" description="Low complexity" evidence="1">
    <location>
        <begin position="1192"/>
        <end position="1243"/>
    </location>
</feature>
<feature type="compositionally biased region" description="Low complexity" evidence="1">
    <location>
        <begin position="1368"/>
        <end position="1438"/>
    </location>
</feature>
<feature type="compositionally biased region" description="Low complexity" evidence="1">
    <location>
        <begin position="669"/>
        <end position="681"/>
    </location>
</feature>
<feature type="compositionally biased region" description="Basic and acidic residues" evidence="1">
    <location>
        <begin position="2679"/>
        <end position="2688"/>
    </location>
</feature>
<feature type="compositionally biased region" description="Gly residues" evidence="1">
    <location>
        <begin position="1863"/>
        <end position="1872"/>
    </location>
</feature>
<feature type="compositionally biased region" description="Gly residues" evidence="1">
    <location>
        <begin position="2829"/>
        <end position="2840"/>
    </location>
</feature>
<feature type="region of interest" description="Disordered" evidence="1">
    <location>
        <begin position="209"/>
        <end position="236"/>
    </location>
</feature>
<feature type="compositionally biased region" description="Low complexity" evidence="1">
    <location>
        <begin position="1999"/>
        <end position="2036"/>
    </location>
</feature>
<feature type="compositionally biased region" description="Low complexity" evidence="1">
    <location>
        <begin position="2797"/>
        <end position="2828"/>
    </location>
</feature>
<feature type="compositionally biased region" description="Low complexity" evidence="1">
    <location>
        <begin position="2703"/>
        <end position="2740"/>
    </location>
</feature>
<feature type="compositionally biased region" description="Gly residues" evidence="1">
    <location>
        <begin position="2213"/>
        <end position="2224"/>
    </location>
</feature>
<feature type="compositionally biased region" description="Basic and acidic residues" evidence="1">
    <location>
        <begin position="3893"/>
        <end position="3911"/>
    </location>
</feature>
<feature type="compositionally biased region" description="Low complexity" evidence="1">
    <location>
        <begin position="1633"/>
        <end position="1684"/>
    </location>
</feature>
<dbReference type="VEuPathDB" id="ToxoDB:ETH2_0845400"/>
<feature type="compositionally biased region" description="Basic and acidic residues" evidence="1">
    <location>
        <begin position="2151"/>
        <end position="2160"/>
    </location>
</feature>
<feature type="compositionally biased region" description="Low complexity" evidence="1">
    <location>
        <begin position="1829"/>
        <end position="1862"/>
    </location>
</feature>
<keyword evidence="3" id="KW-1185">Reference proteome</keyword>
<feature type="compositionally biased region" description="Low complexity" evidence="1">
    <location>
        <begin position="1911"/>
        <end position="1957"/>
    </location>
</feature>
<feature type="region of interest" description="Disordered" evidence="1">
    <location>
        <begin position="2612"/>
        <end position="2978"/>
    </location>
</feature>
<feature type="compositionally biased region" description="Gly residues" evidence="1">
    <location>
        <begin position="1685"/>
        <end position="1696"/>
    </location>
</feature>
<feature type="region of interest" description="Disordered" evidence="1">
    <location>
        <begin position="3938"/>
        <end position="4046"/>
    </location>
</feature>
<feature type="region of interest" description="Disordered" evidence="1">
    <location>
        <begin position="1732"/>
        <end position="2056"/>
    </location>
</feature>
<proteinExistence type="predicted"/>
<evidence type="ECO:0000313" key="2">
    <source>
        <dbReference type="EMBL" id="CDJ37573.1"/>
    </source>
</evidence>
<dbReference type="VEuPathDB" id="ToxoDB:ETH_00027655"/>
<feature type="compositionally biased region" description="Low complexity" evidence="1">
    <location>
        <begin position="1027"/>
        <end position="1067"/>
    </location>
</feature>
<feature type="compositionally biased region" description="Gly residues" evidence="1">
    <location>
        <begin position="1156"/>
        <end position="1167"/>
    </location>
</feature>
<dbReference type="GeneID" id="25254624"/>
<feature type="region of interest" description="Disordered" evidence="1">
    <location>
        <begin position="879"/>
        <end position="924"/>
    </location>
</feature>
<feature type="region of interest" description="Disordered" evidence="1">
    <location>
        <begin position="1538"/>
        <end position="1565"/>
    </location>
</feature>
<feature type="compositionally biased region" description="Gly residues" evidence="1">
    <location>
        <begin position="1599"/>
        <end position="1608"/>
    </location>
</feature>
<feature type="compositionally biased region" description="Low complexity" evidence="1">
    <location>
        <begin position="2523"/>
        <end position="2564"/>
    </location>
</feature>
<feature type="compositionally biased region" description="Basic and acidic residues" evidence="1">
    <location>
        <begin position="648"/>
        <end position="666"/>
    </location>
</feature>
<feature type="region of interest" description="Disordered" evidence="1">
    <location>
        <begin position="1595"/>
        <end position="1704"/>
    </location>
</feature>
<feature type="compositionally biased region" description="Low complexity" evidence="1">
    <location>
        <begin position="1104"/>
        <end position="1155"/>
    </location>
</feature>
<feature type="compositionally biased region" description="Gly residues" evidence="1">
    <location>
        <begin position="2303"/>
        <end position="2312"/>
    </location>
</feature>
<feature type="compositionally biased region" description="Basic and acidic residues" evidence="1">
    <location>
        <begin position="281"/>
        <end position="293"/>
    </location>
</feature>
<feature type="region of interest" description="Disordered" evidence="1">
    <location>
        <begin position="791"/>
        <end position="851"/>
    </location>
</feature>
<feature type="compositionally biased region" description="Gly residues" evidence="1">
    <location>
        <begin position="2741"/>
        <end position="2752"/>
    </location>
</feature>
<feature type="region of interest" description="Disordered" evidence="1">
    <location>
        <begin position="4104"/>
        <end position="4144"/>
    </location>
</feature>
<feature type="compositionally biased region" description="Polar residues" evidence="1">
    <location>
        <begin position="791"/>
        <end position="804"/>
    </location>
</feature>
<feature type="region of interest" description="Disordered" evidence="1">
    <location>
        <begin position="519"/>
        <end position="564"/>
    </location>
</feature>
<dbReference type="EMBL" id="HG673767">
    <property type="protein sequence ID" value="CDJ37573.1"/>
    <property type="molecule type" value="Genomic_DNA"/>
</dbReference>
<dbReference type="PROSITE" id="PS50096">
    <property type="entry name" value="IQ"/>
    <property type="match status" value="1"/>
</dbReference>
<feature type="region of interest" description="Disordered" evidence="1">
    <location>
        <begin position="3875"/>
        <end position="3920"/>
    </location>
</feature>
<feature type="compositionally biased region" description="Basic and acidic residues" evidence="1">
    <location>
        <begin position="3948"/>
        <end position="3967"/>
    </location>
</feature>
<feature type="compositionally biased region" description="Polar residues" evidence="1">
    <location>
        <begin position="443"/>
        <end position="455"/>
    </location>
</feature>
<feature type="compositionally biased region" description="Basic and acidic residues" evidence="1">
    <location>
        <begin position="2239"/>
        <end position="2248"/>
    </location>
</feature>
<feature type="region of interest" description="Disordered" evidence="1">
    <location>
        <begin position="743"/>
        <end position="763"/>
    </location>
</feature>
<evidence type="ECO:0000313" key="3">
    <source>
        <dbReference type="Proteomes" id="UP000030747"/>
    </source>
</evidence>
<feature type="compositionally biased region" description="Basic and acidic residues" evidence="1">
    <location>
        <begin position="1799"/>
        <end position="1808"/>
    </location>
</feature>
<feature type="compositionally biased region" description="Low complexity" evidence="1">
    <location>
        <begin position="1290"/>
        <end position="1331"/>
    </location>
</feature>
<accession>U6KQ53</accession>
<feature type="compositionally biased region" description="Low complexity" evidence="1">
    <location>
        <begin position="2615"/>
        <end position="2652"/>
    </location>
</feature>
<feature type="region of interest" description="Disordered" evidence="1">
    <location>
        <begin position="154"/>
        <end position="184"/>
    </location>
</feature>
<feature type="compositionally biased region" description="Basic and acidic residues" evidence="1">
    <location>
        <begin position="2855"/>
        <end position="2864"/>
    </location>
</feature>
<feature type="compositionally biased region" description="Low complexity" evidence="1">
    <location>
        <begin position="2337"/>
        <end position="2390"/>
    </location>
</feature>
<feature type="compositionally biased region" description="Low complexity" evidence="1">
    <location>
        <begin position="1344"/>
        <end position="1354"/>
    </location>
</feature>
<feature type="region of interest" description="Disordered" evidence="1">
    <location>
        <begin position="578"/>
        <end position="601"/>
    </location>
</feature>
<reference evidence="2" key="1">
    <citation type="submission" date="2013-10" db="EMBL/GenBank/DDBJ databases">
        <title>Genomic analysis of the causative agents of coccidiosis in chickens.</title>
        <authorList>
            <person name="Reid A.J."/>
            <person name="Blake D."/>
            <person name="Billington K."/>
            <person name="Browne H."/>
            <person name="Dunn M."/>
            <person name="Hung S."/>
            <person name="Kawahara F."/>
            <person name="Miranda-Saavedra D."/>
            <person name="Mourier T."/>
            <person name="Nagra H."/>
            <person name="Otto T.D."/>
            <person name="Rawlings N."/>
            <person name="Sanchez A."/>
            <person name="Sanders M."/>
            <person name="Subramaniam C."/>
            <person name="Tay Y."/>
            <person name="Dear P."/>
            <person name="Doerig C."/>
            <person name="Gruber A."/>
            <person name="Parkinson J."/>
            <person name="Shirley M."/>
            <person name="Wan K.L."/>
            <person name="Berriman M."/>
            <person name="Tomley F."/>
            <person name="Pain A."/>
        </authorList>
    </citation>
    <scope>NUCLEOTIDE SEQUENCE [LARGE SCALE GENOMIC DNA]</scope>
    <source>
        <strain evidence="2">Houghton</strain>
    </source>
</reference>
<dbReference type="VEuPathDB" id="ToxoDB:ETH2_0845500"/>
<dbReference type="Proteomes" id="UP000030747">
    <property type="component" value="Unassembled WGS sequence"/>
</dbReference>
<feature type="compositionally biased region" description="Gly residues" evidence="1">
    <location>
        <begin position="2391"/>
        <end position="2400"/>
    </location>
</feature>
<feature type="compositionally biased region" description="Basic and acidic residues" evidence="1">
    <location>
        <begin position="2327"/>
        <end position="2336"/>
    </location>
</feature>
<feature type="compositionally biased region" description="Basic and acidic residues" evidence="1">
    <location>
        <begin position="1270"/>
        <end position="1279"/>
    </location>
</feature>
<feature type="region of interest" description="Disordered" evidence="1">
    <location>
        <begin position="1027"/>
        <end position="1438"/>
    </location>
</feature>
<feature type="compositionally biased region" description="Low complexity" evidence="1">
    <location>
        <begin position="2171"/>
        <end position="2212"/>
    </location>
</feature>
<feature type="compositionally biased region" description="Gly residues" evidence="1">
    <location>
        <begin position="2961"/>
        <end position="2970"/>
    </location>
</feature>
<feature type="compositionally biased region" description="Basic and acidic residues" evidence="1">
    <location>
        <begin position="1623"/>
        <end position="1632"/>
    </location>
</feature>
<feature type="region of interest" description="Disordered" evidence="1">
    <location>
        <begin position="422"/>
        <end position="455"/>
    </location>
</feature>
<feature type="compositionally biased region" description="Low complexity" evidence="1">
    <location>
        <begin position="1736"/>
        <end position="1785"/>
    </location>
</feature>
<feature type="compositionally biased region" description="Low complexity" evidence="1">
    <location>
        <begin position="1468"/>
        <end position="1508"/>
    </location>
</feature>
<feature type="region of interest" description="Disordered" evidence="1">
    <location>
        <begin position="1"/>
        <end position="60"/>
    </location>
</feature>
<protein>
    <submittedName>
        <fullName evidence="2">Proteophosphoglycan ppg1, related</fullName>
    </submittedName>
</protein>
<feature type="compositionally biased region" description="Basic and acidic residues" evidence="1">
    <location>
        <begin position="1358"/>
        <end position="1367"/>
    </location>
</feature>
<feature type="compositionally biased region" description="Gly residues" evidence="1">
    <location>
        <begin position="2127"/>
        <end position="2136"/>
    </location>
</feature>
<feature type="compositionally biased region" description="Low complexity" evidence="1">
    <location>
        <begin position="1080"/>
        <end position="1090"/>
    </location>
</feature>
<feature type="compositionally biased region" description="Low complexity" evidence="1">
    <location>
        <begin position="2753"/>
        <end position="2763"/>
    </location>
</feature>
<feature type="compositionally biased region" description="Low complexity" evidence="1">
    <location>
        <begin position="124"/>
        <end position="133"/>
    </location>
</feature>
<feature type="compositionally biased region" description="Low complexity" evidence="1">
    <location>
        <begin position="1168"/>
        <end position="1178"/>
    </location>
</feature>
<feature type="compositionally biased region" description="Low complexity" evidence="1">
    <location>
        <begin position="2885"/>
        <end position="2894"/>
    </location>
</feature>
<feature type="compositionally biased region" description="Low complexity" evidence="1">
    <location>
        <begin position="1555"/>
        <end position="1565"/>
    </location>
</feature>
<feature type="compositionally biased region" description="Gly residues" evidence="1">
    <location>
        <begin position="1332"/>
        <end position="1343"/>
    </location>
</feature>
<feature type="compositionally biased region" description="Gly residues" evidence="1">
    <location>
        <begin position="2037"/>
        <end position="2048"/>
    </location>
</feature>
<feature type="compositionally biased region" description="Basic and acidic residues" evidence="1">
    <location>
        <begin position="1094"/>
        <end position="1103"/>
    </location>
</feature>
<feature type="compositionally biased region" description="Polar residues" evidence="1">
    <location>
        <begin position="1"/>
        <end position="13"/>
    </location>
</feature>
<name>U6KQ53_EIMTE</name>
<gene>
    <name evidence="2" type="ORF">ETH_00027655</name>
</gene>
<feature type="compositionally biased region" description="Low complexity" evidence="1">
    <location>
        <begin position="2917"/>
        <end position="2960"/>
    </location>
</feature>
<feature type="region of interest" description="Disordered" evidence="1">
    <location>
        <begin position="2084"/>
        <end position="2408"/>
    </location>
</feature>
<organism evidence="2 3">
    <name type="scientific">Eimeria tenella</name>
    <name type="common">Coccidian parasite</name>
    <dbReference type="NCBI Taxonomy" id="5802"/>
    <lineage>
        <taxon>Eukaryota</taxon>
        <taxon>Sar</taxon>
        <taxon>Alveolata</taxon>
        <taxon>Apicomplexa</taxon>
        <taxon>Conoidasida</taxon>
        <taxon>Coccidia</taxon>
        <taxon>Eucoccidiorida</taxon>
        <taxon>Eimeriorina</taxon>
        <taxon>Eimeriidae</taxon>
        <taxon>Eimeria</taxon>
    </lineage>
</organism>
<feature type="compositionally biased region" description="Basic and acidic residues" evidence="1">
    <location>
        <begin position="1975"/>
        <end position="1984"/>
    </location>
</feature>
<evidence type="ECO:0000256" key="1">
    <source>
        <dbReference type="SAM" id="MobiDB-lite"/>
    </source>
</evidence>
<feature type="region of interest" description="Disordered" evidence="1">
    <location>
        <begin position="615"/>
        <end position="712"/>
    </location>
</feature>
<dbReference type="OrthoDB" id="348164at2759"/>
<feature type="region of interest" description="Disordered" evidence="1">
    <location>
        <begin position="2457"/>
        <end position="2584"/>
    </location>
</feature>
<feature type="compositionally biased region" description="Low complexity" evidence="1">
    <location>
        <begin position="2259"/>
        <end position="2302"/>
    </location>
</feature>
<feature type="region of interest" description="Disordered" evidence="1">
    <location>
        <begin position="273"/>
        <end position="304"/>
    </location>
</feature>
<feature type="compositionally biased region" description="Gly residues" evidence="1">
    <location>
        <begin position="1068"/>
        <end position="1079"/>
    </location>
</feature>
<sequence length="4144" mass="409976">MNNSQGTEQQLNSDEGPERGLLGSGRESPLSVSELPQLDSHMVNEAGTRRRGSLMAAPEGRPQEAFQVAENSMVEWPRGPRNAVSRIGYISDTADASAEDHGKVVLTKGKADEVDTLPGPPPTTAVTSPSVTPRDMKGIKAISRQRVQQMHLALPTTTGQIRPRPKPQESPRKEPPLSISPKRGYIASNHVDTLQESVKSAPCGILTPKSLSRPASSSQVFSAGQHTEGNSMFELPSTTDARQRNEAVLEQKCTGTEQSRLRSHGEASIIPQSVVTTGASDSRRASLQEREKTNGSGSTANDVVNVGSYGTRARTTSPASTANMQKAMAGVFSTANERRAAALASRISSRAISRAEGSITDLRLLAKKSDVTHAAAEQLRRMRDLSTNPQHDANKTDVMESPHLYTDLVSSKMAAEKVGSALVPTPPTAPPKDSSPVGAVEPTDSTVQQRSRMPQNMHETQLELTLAAEMGEQRRVAAITSRARSRIISRAEGTSEGGQLDYHTNVAEAAAEQLRRLEQASGKKEVPQTPLRNDKAEDEAATKIQSTEPCASSVSPLAKPHCSMDERTNAEAQTIRGISKDKADVSAHAEESSHWGDKVASEQFRERLENLAATMSRLSRDETHHFSPVPDSEDSSKSSNTSRASPVAEHDQEEVSKLSLRSKSEEDASASSESLTSVNSAPRLPDASSECTQRHGILGGPTQLSEIRGPPSYPVKLPRLNLFWTKKDTPRRLRVLRLHGLSRVRSTDSSASQELHASSDSSVANRRAQIIRDLIPAGVRDEDFTRTALCRTTNAATSPPSAGSSDGHIWGQYSPHASDASDSRQRDLSSQSTSNRCIHESPDTPEQSPLTEALRNAELYQKRQMTLTTELASICGATNKEKRGGKCGSESFRREASKECTTPAPRTAPQQARKRSTDSNLGPSLRAAKSEYTANAAGSQQLTITPPLAAAAEAKGGVACSPMDETTAERLQDNDPFITAKYAENPKRAGVAAAQEDAVFGPMTKSGAERLEGRDASVSGKAAGKAVSVGKPAGAPPAKQAAGKSGALAGDSARAPAPAAPSAAVAGGSRGSGAEGAGPGVPEEGVVFGPMTKSEAERLEGRDASASGKAAGKAVSVGKPAGAPPAKQAAGKSGALAGDSARAPAPAAPSAAVAGGSRGSGAEGAGPGVPEEGVVFGPMTKSEAERLEGRDASASGKAAGKAVSVGKPAGAPAAKQAAGTNGALAGDSARAPAPAAPSAAVAGGSRGSGAEGAGPGVSEEGVVFGPMTKSEAERLEGRDASVSGKAAGKAVSVGKPAGAPAAKEAGLRSGALAGDSARAPAPAAPSAAVAGGSRGSGAEGAGPGVPEEGVVFGPMTKSEAERLEGRDASASGKAAGKAVSVGKPAGAPPAKQAAGTNGASAGDSARAPAPAAPSAAVAAGSRGSGAEEAGPGVPEEGVIVFGPMTKSEAERLEGRDAWVRGKAAGKAVSVGKPAGGPPAKQAPGKSGALAGDSARAPAPAAPSAAVAGGSRGSGAEGAGPGVLEEGVVFGPTTKSEAERLEGRDASASGNAAGTAVSVGKPAGAPAAKEAGFRCGALAGDSARAPAPAAPSAAVAAGSRGSGAEGAGPGVSEEGVVFGPMTKSEAERLEGRDASASGKAAGKAVSVGKPAGGPPAKQAAGKSGALAGDSARAPAPAAPSAAVAGGSRGSGAEGAGPGVSEEGVVFGPMTKSEAERLEGRDAWASGNAAGKAVSVGKPARAPPAKQAAGTNGALAGDSARAPAPAAPSAAVASGSRGSGAEEAGPGVSEEGVVFGPMTKSEAERLEGRDASVSGKAAGKAVSVGKPAGGPPAKQAAGKSGALAGDSARAPAPAAPSAAVAAGSRGSGAEGAGPGVSEEGVVFGPMTKSEAERLEGRDASASGNAAGKAVSVGKPAGAPPAKQAAGTNGALAGDSARAPAPAAPSAAVAGGSRGSGAEEAGPDVSEEGVVFGPMTKSEAERLEGRDASVSGNAAGKAVSVGKPAGAPPAKQADGKSGALAGDSARAPAPAAPSAAVAGGSRGSGAEGAGPGVSEEGVVFGPMTKSEAERLEGRDAWVSGKAAGKAVSVGKPAGAPPAKQAPGKSGALAGDSARAPAPAAPSAAVAAGSRGSGAEGAGPGVLEEGVVFGPTTKSEAERLEGRDASASGNAPGKAVSVGKPAGAPPAKQAAGKSGALAGDSARAPAPAAPSAAVAGGSRGSGAEGAGPGVSEEGVVFGPMTKSEAERLEGRDASASGNAAGKAVSVGKPAGAPPAKQAAGKSGALAGDSARAPAPAAPSTGVAAGSRGSGAEGAGPGVPEEGVVFGPMTKSEAERLEGRDASASGKAAGKAVSVGKPAGAPPAKQAAGTNGASAGDSARAPAPAAPSAAVAAGSRGSGAEGAGPGVPEEGVVFGPMTKSEAERLEGRDAWVSGKAAGKAVSVGKPAGAPAAKQAAGKSGALAGDSARAPAPAAPSAAVAGGSRGSGAEEAGPGVSEEGVVFGPMTKSEAERLEGRDASVSGKAAGKAVSVGKPAGAPPAKQAAGKSGALAGDSARAPAPAAPSAAVAGGSRGSGAEGAGPGVPEEGVVFGPMTKSEAERLEGRDAWASGKAAGKAVSVGKPAGAPPAKQAAGTSGALAGDSARAPAPAAPSAAVAGGSRGSGAEGASPGVSEEGVVFGPMTKSEAERLEGRDASVSGKAAGKAVSVGKPAGAPPAKQAAGTNRALAGDSARAPAPAAPSAAVAGGSRGSGAEGAGPGVPEEGVVFGPMTKSEAERLEGRDASVSGKAAGKAVSVGKPAGGPPAKQAAGKSGALVGDSARAPAPAAPSAAVAGGSRGSGAEGAGPGVSEEGVVFGPMTKSEAERLEGRDASVSGNAAGKAVSVGKPAGGPPAKQAAGKSGARKRSVSEGRDASVSGNAAGKAVSVGKPAGAPPAKQAAGKSGALAGDSARAPAPAAPSAAVAAGSRGSGAEGAGPGVSEEGVVFGPMTKSEAERLEGRDAWVSGNAAGKAVSVGKPAGAPPAKQAAGKSGALAGDSARAPAPAAPSAAVAAGSRGSGAEGAGPGVLEEGVVFGPMTKSEAERLEGRDAWVSGKAAGKAVSVGKPAGAPAAMQAAGKSGALAGDSARAPALAATSAAVAAGSRGSGAEGAGPGVPEEGVVFGPMTKSEAERLKGRDAWVSGKAAGKAGPVEKSSGQPRDMRTALRSAPLAGHSSGEAALRRAAAEGAAEEVVGGAGVSGAEEGVVFGPLKKKIGKCLELRDSSAPLTNKKLEGKASKVFRCTRSMNNPALGSPVASNVFPPDTGAAKSEPTQVQKSTDEFVEVPLLRLHTHTAGGKTLTLKVAPKRSNSSQGFIHCREAKPASLPVAHGELGERSKNGVAVAARHLSERPKGNHFISHAGPPTALSAPAKPISPRRAVGVVPADTSVRQMSWVLEEREDGGAESESATIINAKESPKRTTGAQPSLDAVASTYQGHPDSSVTPHSAHGSVPKLLPSGNSYYRISAKSAKADSNCVTLQDFTQPSVENAKEATRIQATWRGRDVRTWVQAASIVRRIKWDCSSEEKTTLALGKVQATPAGFKLKNGPEDAGELKPRRKSITTDISVAKPAPAKSIPAEETLSQQSEKDMSSVECIPNTGESSVSISRSLNRETTEELEAPHKKCGDTYAAPEGSVTGAYAGNGNGSDTLEIKAVVDAEVGGPDEATQLSVGLSQGTLPLAPTECSRTPCGDPPDVTEVPLISQRTLVSDLRKADSEDSSSLKLTCQASQGPTASELHPSSFDLPQTQSFLPLRNSGTLRGKDNNTNSFLPSAGELTANVALRGRSGSNWNLVVGLDNAKSTPGSDLLDVESDGKPLVSLEVSETAERGQTLAVEEPLMSGIACDQSNVGPKVPSSGPIDRLSERSGGDPARLGDRQPPEVDAYSSKKNRRNVAFSVAPFVPSIGRPTRAVHQAQKQKEEPVKVNTERREQRSDGQAEDSAPNFGRRVSSALRSAYSTFSKMAPSGKQQPAQREGSKDALHAAVGWLRGRSSSRITQEQEEKITPTGESKAGSRYASLHIDKFARLGLDAQQSTTPVAHVATSSLESEDTPVDVADRQALAFETKRWGRRFTAVNTHEPRPVSTGPALNPYRRSHRTEQFSETQVQPIPKKQ</sequence>
<feature type="compositionally biased region" description="Polar residues" evidence="1">
    <location>
        <begin position="543"/>
        <end position="555"/>
    </location>
</feature>
<reference evidence="2" key="2">
    <citation type="submission" date="2013-10" db="EMBL/GenBank/DDBJ databases">
        <authorList>
            <person name="Aslett M."/>
        </authorList>
    </citation>
    <scope>NUCLEOTIDE SEQUENCE [LARGE SCALE GENOMIC DNA]</scope>
    <source>
        <strain evidence="2">Houghton</strain>
    </source>
</reference>
<feature type="region of interest" description="Disordered" evidence="1">
    <location>
        <begin position="111"/>
        <end position="135"/>
    </location>
</feature>